<dbReference type="PANTHER" id="PTHR43459">
    <property type="entry name" value="ENOYL-COA HYDRATASE"/>
    <property type="match status" value="1"/>
</dbReference>
<dbReference type="AlphaFoldDB" id="A0A841J4P5"/>
<dbReference type="Gene3D" id="3.90.226.10">
    <property type="entry name" value="2-enoyl-CoA Hydratase, Chain A, domain 1"/>
    <property type="match status" value="1"/>
</dbReference>
<dbReference type="EMBL" id="JACIJP010000006">
    <property type="protein sequence ID" value="MBB6125312.1"/>
    <property type="molecule type" value="Genomic_DNA"/>
</dbReference>
<name>A0A841J4P5_9SPHN</name>
<dbReference type="InterPro" id="IPR001753">
    <property type="entry name" value="Enoyl-CoA_hydra/iso"/>
</dbReference>
<dbReference type="SUPFAM" id="SSF52096">
    <property type="entry name" value="ClpP/crotonase"/>
    <property type="match status" value="1"/>
</dbReference>
<evidence type="ECO:0000313" key="2">
    <source>
        <dbReference type="EMBL" id="MBB6125312.1"/>
    </source>
</evidence>
<dbReference type="Gene3D" id="1.10.12.10">
    <property type="entry name" value="Lyase 2-enoyl-coa Hydratase, Chain A, domain 2"/>
    <property type="match status" value="1"/>
</dbReference>
<reference evidence="2 3" key="1">
    <citation type="submission" date="2020-08" db="EMBL/GenBank/DDBJ databases">
        <title>Genomic Encyclopedia of Type Strains, Phase IV (KMG-IV): sequencing the most valuable type-strain genomes for metagenomic binning, comparative biology and taxonomic classification.</title>
        <authorList>
            <person name="Goeker M."/>
        </authorList>
    </citation>
    <scope>NUCLEOTIDE SEQUENCE [LARGE SCALE GENOMIC DNA]</scope>
    <source>
        <strain evidence="2 3">DSM 102255</strain>
    </source>
</reference>
<evidence type="ECO:0000256" key="1">
    <source>
        <dbReference type="ARBA" id="ARBA00005254"/>
    </source>
</evidence>
<dbReference type="RefSeq" id="WP_184081612.1">
    <property type="nucleotide sequence ID" value="NZ_JACIJP010000006.1"/>
</dbReference>
<keyword evidence="2" id="KW-0456">Lyase</keyword>
<dbReference type="Pfam" id="PF00378">
    <property type="entry name" value="ECH_1"/>
    <property type="match status" value="1"/>
</dbReference>
<sequence>MNFDTLLMTRRDRTLTITLNRPDRLNAFDAQMHTELPHAISLATHDAESDLIILTGAGRAFSAGGDLDWQEDAARRPFMFEQTVREAKQIVYGMIDCEKPIIAKINGPAVGLGATIAVLSDISFIADDTYIADPHVNIGMVAGDGAALIWPQLIGFARAKEYLFTGDRIGAAEAARIGLVNHAVARTELDASVDAFADRLAKAPQQALRYTKMTINVALRAMAGAVMDVGLGYESVTNMSADHLEALRAFREKRKPTFQTQKE</sequence>
<accession>A0A841J4P5</accession>
<gene>
    <name evidence="2" type="ORF">FHS92_003073</name>
</gene>
<dbReference type="CDD" id="cd06558">
    <property type="entry name" value="crotonase-like"/>
    <property type="match status" value="1"/>
</dbReference>
<comment type="caution">
    <text evidence="2">The sequence shown here is derived from an EMBL/GenBank/DDBJ whole genome shotgun (WGS) entry which is preliminary data.</text>
</comment>
<dbReference type="EC" id="4.2.1.17" evidence="2"/>
<dbReference type="PANTHER" id="PTHR43459:SF3">
    <property type="entry name" value="ENOYL-COA HYDRATASE ECHA15 (ENOYL HYDRASE) (UNSATURATED ACYL-COA HYDRATASE) (CROTONASE)-RELATED"/>
    <property type="match status" value="1"/>
</dbReference>
<dbReference type="InterPro" id="IPR014748">
    <property type="entry name" value="Enoyl-CoA_hydra_C"/>
</dbReference>
<dbReference type="Proteomes" id="UP000552700">
    <property type="component" value="Unassembled WGS sequence"/>
</dbReference>
<dbReference type="GO" id="GO:0004300">
    <property type="term" value="F:enoyl-CoA hydratase activity"/>
    <property type="evidence" value="ECO:0007669"/>
    <property type="project" value="UniProtKB-EC"/>
</dbReference>
<comment type="similarity">
    <text evidence="1">Belongs to the enoyl-CoA hydratase/isomerase family.</text>
</comment>
<proteinExistence type="inferred from homology"/>
<evidence type="ECO:0000313" key="3">
    <source>
        <dbReference type="Proteomes" id="UP000552700"/>
    </source>
</evidence>
<keyword evidence="3" id="KW-1185">Reference proteome</keyword>
<protein>
    <submittedName>
        <fullName evidence="2">Enoyl-CoA hydratase</fullName>
        <ecNumber evidence="2">4.2.1.17</ecNumber>
    </submittedName>
</protein>
<dbReference type="InterPro" id="IPR029045">
    <property type="entry name" value="ClpP/crotonase-like_dom_sf"/>
</dbReference>
<organism evidence="2 3">
    <name type="scientific">Sphingobium subterraneum</name>
    <dbReference type="NCBI Taxonomy" id="627688"/>
    <lineage>
        <taxon>Bacteria</taxon>
        <taxon>Pseudomonadati</taxon>
        <taxon>Pseudomonadota</taxon>
        <taxon>Alphaproteobacteria</taxon>
        <taxon>Sphingomonadales</taxon>
        <taxon>Sphingomonadaceae</taxon>
        <taxon>Sphingobium</taxon>
    </lineage>
</organism>